<proteinExistence type="predicted"/>
<name>A0A060NMU0_9BURK</name>
<dbReference type="RefSeq" id="WP_197539294.1">
    <property type="nucleotide sequence ID" value="NZ_AP014569.1"/>
</dbReference>
<reference evidence="1 2" key="1">
    <citation type="journal article" date="2014" name="Nat. Commun.">
        <title>Physiological and genomic features of highly alkaliphilic hydrogen-utilizing Betaproteobacteria from a continental serpentinizing site.</title>
        <authorList>
            <person name="Suzuki S."/>
            <person name="Kuenen J.G."/>
            <person name="Schipper K."/>
            <person name="van der Velde S."/>
            <person name="Ishii S."/>
            <person name="Wu A."/>
            <person name="Sorokin D.Y."/>
            <person name="Tenney A."/>
            <person name="Meng X.Y."/>
            <person name="Morrill P.L."/>
            <person name="Kamagata Y."/>
            <person name="Muyzer G."/>
            <person name="Nealson K.H."/>
        </authorList>
    </citation>
    <scope>NUCLEOTIDE SEQUENCE [LARGE SCALE GENOMIC DNA]</scope>
    <source>
        <strain evidence="1 2">B1</strain>
    </source>
</reference>
<dbReference type="KEGG" id="cbab:SMCB_1598"/>
<evidence type="ECO:0000313" key="1">
    <source>
        <dbReference type="EMBL" id="BAO83826.1"/>
    </source>
</evidence>
<organism evidence="1 2">
    <name type="scientific">Serpentinimonas maccroryi</name>
    <dbReference type="NCBI Taxonomy" id="1458426"/>
    <lineage>
        <taxon>Bacteria</taxon>
        <taxon>Pseudomonadati</taxon>
        <taxon>Pseudomonadota</taxon>
        <taxon>Betaproteobacteria</taxon>
        <taxon>Burkholderiales</taxon>
        <taxon>Comamonadaceae</taxon>
        <taxon>Serpentinimonas</taxon>
    </lineage>
</organism>
<dbReference type="InterPro" id="IPR038287">
    <property type="entry name" value="Cse2_sf"/>
</dbReference>
<dbReference type="EMBL" id="AP014569">
    <property type="protein sequence ID" value="BAO83826.1"/>
    <property type="molecule type" value="Genomic_DNA"/>
</dbReference>
<dbReference type="AlphaFoldDB" id="A0A060NMU0"/>
<gene>
    <name evidence="1" type="ORF">SMCB_1598</name>
</gene>
<dbReference type="NCBIfam" id="TIGR02548">
    <property type="entry name" value="casB_cse2"/>
    <property type="match status" value="1"/>
</dbReference>
<sequence>MTTLEPTLEEHAPPEAAATYREPFGALAAYIKRASTGDRAALARLKPEALQPHQLAALARALSAAGLAPEQWHADTWPRWALIAHGMALAGHDGKQKLGRQLATAGVSESRVTKLLTSRGDAFTQLLPRVLRLLASKGVAPNWRELGELVLKEGSSLRSSQAEAEKIRLHIAGLYFSSLARTESKS</sequence>
<dbReference type="Pfam" id="PF09485">
    <property type="entry name" value="CRISPR_Cse2"/>
    <property type="match status" value="1"/>
</dbReference>
<dbReference type="InterPro" id="IPR013382">
    <property type="entry name" value="CRISPR-assoc_prot_Cse2"/>
</dbReference>
<dbReference type="Proteomes" id="UP000066014">
    <property type="component" value="Chromosome"/>
</dbReference>
<keyword evidence="2" id="KW-1185">Reference proteome</keyword>
<dbReference type="Gene3D" id="1.10.520.40">
    <property type="entry name" value="CRISPR-associated protein Cse2"/>
    <property type="match status" value="1"/>
</dbReference>
<protein>
    <submittedName>
        <fullName evidence="1">CRISPR/Cas system-associated protein Cse2 cl09719</fullName>
    </submittedName>
</protein>
<evidence type="ECO:0000313" key="2">
    <source>
        <dbReference type="Proteomes" id="UP000066014"/>
    </source>
</evidence>
<dbReference type="HOGENOM" id="CLU_121806_0_0_4"/>
<dbReference type="STRING" id="1458426.SMCB_1598"/>
<accession>A0A060NMU0</accession>